<keyword evidence="3" id="KW-1185">Reference proteome</keyword>
<reference evidence="3" key="1">
    <citation type="submission" date="2024-07" db="EMBL/GenBank/DDBJ databases">
        <title>Two chromosome-level genome assemblies of Korean endemic species Abeliophyllum distichum and Forsythia ovata (Oleaceae).</title>
        <authorList>
            <person name="Jang H."/>
        </authorList>
    </citation>
    <scope>NUCLEOTIDE SEQUENCE [LARGE SCALE GENOMIC DNA]</scope>
</reference>
<comment type="caution">
    <text evidence="2">The sequence shown here is derived from an EMBL/GenBank/DDBJ whole genome shotgun (WGS) entry which is preliminary data.</text>
</comment>
<dbReference type="AlphaFoldDB" id="A0ABD1P940"/>
<evidence type="ECO:0000256" key="1">
    <source>
        <dbReference type="SAM" id="MobiDB-lite"/>
    </source>
</evidence>
<proteinExistence type="predicted"/>
<organism evidence="2 3">
    <name type="scientific">Forsythia ovata</name>
    <dbReference type="NCBI Taxonomy" id="205694"/>
    <lineage>
        <taxon>Eukaryota</taxon>
        <taxon>Viridiplantae</taxon>
        <taxon>Streptophyta</taxon>
        <taxon>Embryophyta</taxon>
        <taxon>Tracheophyta</taxon>
        <taxon>Spermatophyta</taxon>
        <taxon>Magnoliopsida</taxon>
        <taxon>eudicotyledons</taxon>
        <taxon>Gunneridae</taxon>
        <taxon>Pentapetalae</taxon>
        <taxon>asterids</taxon>
        <taxon>lamiids</taxon>
        <taxon>Lamiales</taxon>
        <taxon>Oleaceae</taxon>
        <taxon>Forsythieae</taxon>
        <taxon>Forsythia</taxon>
    </lineage>
</organism>
<sequence>MPLEASLILIVPPVELCPGGWTSEILLHGRATISYNPIVWDGFRLFYYFFRRTFTSDKRKVLKAKPSHLCQKSIDQADCKSKDVHEWQGPGGESQQANPQDRPPQYFSENLPHTRIEPALPEDFSPRHLRPLPSY</sequence>
<evidence type="ECO:0000313" key="2">
    <source>
        <dbReference type="EMBL" id="KAL2459878.1"/>
    </source>
</evidence>
<feature type="region of interest" description="Disordered" evidence="1">
    <location>
        <begin position="81"/>
        <end position="112"/>
    </location>
</feature>
<name>A0ABD1P940_9LAMI</name>
<dbReference type="Proteomes" id="UP001604277">
    <property type="component" value="Unassembled WGS sequence"/>
</dbReference>
<gene>
    <name evidence="2" type="ORF">Fot_54622</name>
</gene>
<evidence type="ECO:0000313" key="3">
    <source>
        <dbReference type="Proteomes" id="UP001604277"/>
    </source>
</evidence>
<protein>
    <submittedName>
        <fullName evidence="2">Uncharacterized protein</fullName>
    </submittedName>
</protein>
<dbReference type="EMBL" id="JBFOLJ010000021">
    <property type="protein sequence ID" value="KAL2459878.1"/>
    <property type="molecule type" value="Genomic_DNA"/>
</dbReference>
<accession>A0ABD1P940</accession>